<evidence type="ECO:0000256" key="1">
    <source>
        <dbReference type="ARBA" id="ARBA00022741"/>
    </source>
</evidence>
<dbReference type="InterPro" id="IPR003439">
    <property type="entry name" value="ABC_transporter-like_ATP-bd"/>
</dbReference>
<dbReference type="Proteomes" id="UP000307943">
    <property type="component" value="Unassembled WGS sequence"/>
</dbReference>
<dbReference type="EMBL" id="VDCQ01000086">
    <property type="protein sequence ID" value="TNJ60158.1"/>
    <property type="molecule type" value="Genomic_DNA"/>
</dbReference>
<dbReference type="OrthoDB" id="9804819at2"/>
<protein>
    <submittedName>
        <fullName evidence="4">ABC transporter ATP-binding protein</fullName>
    </submittedName>
</protein>
<dbReference type="SMART" id="SM00382">
    <property type="entry name" value="AAA"/>
    <property type="match status" value="1"/>
</dbReference>
<dbReference type="PANTHER" id="PTHR43158">
    <property type="entry name" value="SKFA PEPTIDE EXPORT ATP-BINDING PROTEIN SKFE"/>
    <property type="match status" value="1"/>
</dbReference>
<dbReference type="InterPro" id="IPR027417">
    <property type="entry name" value="P-loop_NTPase"/>
</dbReference>
<name>A0A5C4SWY8_9BACL</name>
<keyword evidence="5" id="KW-1185">Reference proteome</keyword>
<dbReference type="GO" id="GO:0016887">
    <property type="term" value="F:ATP hydrolysis activity"/>
    <property type="evidence" value="ECO:0007669"/>
    <property type="project" value="InterPro"/>
</dbReference>
<dbReference type="Gene3D" id="3.40.50.300">
    <property type="entry name" value="P-loop containing nucleotide triphosphate hydrolases"/>
    <property type="match status" value="1"/>
</dbReference>
<evidence type="ECO:0000256" key="2">
    <source>
        <dbReference type="ARBA" id="ARBA00022840"/>
    </source>
</evidence>
<sequence>MMGKIVELNGLTKAYGDVKAVNNVSFTMNEQKIYGLLGRNGAGKTTIMQMITAQLFSTSGELKVFGENPYENNHVLSQICFIKESQKYPDVYRIIDVLNISASFFPNWDRDYALSLAEEFRLPLKRRMKKLSRGMLSSVGIIVGLASRAPLTIFDEPYLGLDAVARSLFYERLIEDYSLHPRTVVLSTHLIDEVSSILEHVMLIDSGTLILDEDAESLRGRAFTLAGPKAAVESFTAGKEVIHREPFGNLVTATVMGHWDAGERKRAEALGLECAPVSLQQLVIYLTNGKMQRKAAEMG</sequence>
<dbReference type="SUPFAM" id="SSF52540">
    <property type="entry name" value="P-loop containing nucleoside triphosphate hydrolases"/>
    <property type="match status" value="1"/>
</dbReference>
<organism evidence="4 5">
    <name type="scientific">Paenibacillus hemerocallicola</name>
    <dbReference type="NCBI Taxonomy" id="1172614"/>
    <lineage>
        <taxon>Bacteria</taxon>
        <taxon>Bacillati</taxon>
        <taxon>Bacillota</taxon>
        <taxon>Bacilli</taxon>
        <taxon>Bacillales</taxon>
        <taxon>Paenibacillaceae</taxon>
        <taxon>Paenibacillus</taxon>
    </lineage>
</organism>
<evidence type="ECO:0000313" key="5">
    <source>
        <dbReference type="Proteomes" id="UP000307943"/>
    </source>
</evidence>
<dbReference type="PROSITE" id="PS50893">
    <property type="entry name" value="ABC_TRANSPORTER_2"/>
    <property type="match status" value="1"/>
</dbReference>
<dbReference type="GO" id="GO:0005524">
    <property type="term" value="F:ATP binding"/>
    <property type="evidence" value="ECO:0007669"/>
    <property type="project" value="UniProtKB-KW"/>
</dbReference>
<dbReference type="Pfam" id="PF00005">
    <property type="entry name" value="ABC_tran"/>
    <property type="match status" value="1"/>
</dbReference>
<proteinExistence type="predicted"/>
<feature type="domain" description="ABC transporter" evidence="3">
    <location>
        <begin position="6"/>
        <end position="231"/>
    </location>
</feature>
<evidence type="ECO:0000259" key="3">
    <source>
        <dbReference type="PROSITE" id="PS50893"/>
    </source>
</evidence>
<dbReference type="CDD" id="cd03230">
    <property type="entry name" value="ABC_DR_subfamily_A"/>
    <property type="match status" value="1"/>
</dbReference>
<gene>
    <name evidence="4" type="ORF">FE784_36290</name>
</gene>
<evidence type="ECO:0000313" key="4">
    <source>
        <dbReference type="EMBL" id="TNJ60158.1"/>
    </source>
</evidence>
<keyword evidence="1" id="KW-0547">Nucleotide-binding</keyword>
<comment type="caution">
    <text evidence="4">The sequence shown here is derived from an EMBL/GenBank/DDBJ whole genome shotgun (WGS) entry which is preliminary data.</text>
</comment>
<reference evidence="4 5" key="1">
    <citation type="submission" date="2019-05" db="EMBL/GenBank/DDBJ databases">
        <title>We sequenced the genome of Paenibacillus hemerocallicola KCTC 33185 for further insight into its adaptation and study the phylogeny of Paenibacillus.</title>
        <authorList>
            <person name="Narsing Rao M.P."/>
        </authorList>
    </citation>
    <scope>NUCLEOTIDE SEQUENCE [LARGE SCALE GENOMIC DNA]</scope>
    <source>
        <strain evidence="4 5">KCTC 33185</strain>
    </source>
</reference>
<accession>A0A5C4SWY8</accession>
<dbReference type="AlphaFoldDB" id="A0A5C4SWY8"/>
<keyword evidence="2 4" id="KW-0067">ATP-binding</keyword>
<dbReference type="InterPro" id="IPR003593">
    <property type="entry name" value="AAA+_ATPase"/>
</dbReference>
<dbReference type="PANTHER" id="PTHR43158:SF5">
    <property type="entry name" value="ABC TRANSPORTER, ATP-BINDING PROTEIN"/>
    <property type="match status" value="1"/>
</dbReference>